<dbReference type="OrthoDB" id="5383057at2759"/>
<feature type="compositionally biased region" description="Polar residues" evidence="1">
    <location>
        <begin position="188"/>
        <end position="197"/>
    </location>
</feature>
<name>A0A5N6U5G0_ASPAV</name>
<feature type="compositionally biased region" description="Polar residues" evidence="1">
    <location>
        <begin position="62"/>
        <end position="75"/>
    </location>
</feature>
<feature type="compositionally biased region" description="Basic and acidic residues" evidence="1">
    <location>
        <begin position="88"/>
        <end position="97"/>
    </location>
</feature>
<proteinExistence type="predicted"/>
<feature type="compositionally biased region" description="Polar residues" evidence="1">
    <location>
        <begin position="230"/>
        <end position="245"/>
    </location>
</feature>
<feature type="compositionally biased region" description="Polar residues" evidence="1">
    <location>
        <begin position="138"/>
        <end position="154"/>
    </location>
</feature>
<dbReference type="Proteomes" id="UP000325780">
    <property type="component" value="Unassembled WGS sequence"/>
</dbReference>
<keyword evidence="3" id="KW-1185">Reference proteome</keyword>
<sequence length="245" mass="25259">MDLQGTPIGHKSSTKVTNDPAANNTINEPSGPVAGDSLAAESATRGGGFSQNRGAQPMGVSGSHSTLNNKDTSAATKLPSAPVGTARENIHRQEKYPEALGGQGDFPGAHLPHSGYAGGPTGAKQQQQQQQQQNSQQHGTASASGSGYQSQPSNVGAAPSYVQDVVGDSGHKKPKGKNLQEGGFDAGNNASFTTDIGSENDPGRLATKGFQQKQAESGPDGTSAGRQKGVDNNQWYQHLQSDQRA</sequence>
<organism evidence="2 3">
    <name type="scientific">Aspergillus avenaceus</name>
    <dbReference type="NCBI Taxonomy" id="36643"/>
    <lineage>
        <taxon>Eukaryota</taxon>
        <taxon>Fungi</taxon>
        <taxon>Dikarya</taxon>
        <taxon>Ascomycota</taxon>
        <taxon>Pezizomycotina</taxon>
        <taxon>Eurotiomycetes</taxon>
        <taxon>Eurotiomycetidae</taxon>
        <taxon>Eurotiales</taxon>
        <taxon>Aspergillaceae</taxon>
        <taxon>Aspergillus</taxon>
        <taxon>Aspergillus subgen. Circumdati</taxon>
    </lineage>
</organism>
<evidence type="ECO:0000313" key="3">
    <source>
        <dbReference type="Proteomes" id="UP000325780"/>
    </source>
</evidence>
<gene>
    <name evidence="2" type="ORF">BDV25DRAFT_136440</name>
</gene>
<accession>A0A5N6U5G0</accession>
<dbReference type="AlphaFoldDB" id="A0A5N6U5G0"/>
<dbReference type="EMBL" id="ML742034">
    <property type="protein sequence ID" value="KAE8153875.1"/>
    <property type="molecule type" value="Genomic_DNA"/>
</dbReference>
<feature type="compositionally biased region" description="Polar residues" evidence="1">
    <location>
        <begin position="14"/>
        <end position="28"/>
    </location>
</feature>
<feature type="compositionally biased region" description="Low complexity" evidence="1">
    <location>
        <begin position="125"/>
        <end position="137"/>
    </location>
</feature>
<protein>
    <submittedName>
        <fullName evidence="2">Uncharacterized protein</fullName>
    </submittedName>
</protein>
<evidence type="ECO:0000313" key="2">
    <source>
        <dbReference type="EMBL" id="KAE8153875.1"/>
    </source>
</evidence>
<feature type="region of interest" description="Disordered" evidence="1">
    <location>
        <begin position="1"/>
        <end position="245"/>
    </location>
</feature>
<reference evidence="2 3" key="1">
    <citation type="submission" date="2019-04" db="EMBL/GenBank/DDBJ databases">
        <title>Friends and foes A comparative genomics study of 23 Aspergillus species from section Flavi.</title>
        <authorList>
            <consortium name="DOE Joint Genome Institute"/>
            <person name="Kjaerbolling I."/>
            <person name="Vesth T."/>
            <person name="Frisvad J.C."/>
            <person name="Nybo J.L."/>
            <person name="Theobald S."/>
            <person name="Kildgaard S."/>
            <person name="Isbrandt T."/>
            <person name="Kuo A."/>
            <person name="Sato A."/>
            <person name="Lyhne E.K."/>
            <person name="Kogle M.E."/>
            <person name="Wiebenga A."/>
            <person name="Kun R.S."/>
            <person name="Lubbers R.J."/>
            <person name="Makela M.R."/>
            <person name="Barry K."/>
            <person name="Chovatia M."/>
            <person name="Clum A."/>
            <person name="Daum C."/>
            <person name="Haridas S."/>
            <person name="He G."/>
            <person name="LaButti K."/>
            <person name="Lipzen A."/>
            <person name="Mondo S."/>
            <person name="Riley R."/>
            <person name="Salamov A."/>
            <person name="Simmons B.A."/>
            <person name="Magnuson J.K."/>
            <person name="Henrissat B."/>
            <person name="Mortensen U.H."/>
            <person name="Larsen T.O."/>
            <person name="Devries R.P."/>
            <person name="Grigoriev I.V."/>
            <person name="Machida M."/>
            <person name="Baker S.E."/>
            <person name="Andersen M.R."/>
        </authorList>
    </citation>
    <scope>NUCLEOTIDE SEQUENCE [LARGE SCALE GENOMIC DNA]</scope>
    <source>
        <strain evidence="2 3">IBT 18842</strain>
    </source>
</reference>
<evidence type="ECO:0000256" key="1">
    <source>
        <dbReference type="SAM" id="MobiDB-lite"/>
    </source>
</evidence>